<feature type="transmembrane region" description="Helical" evidence="14">
    <location>
        <begin position="131"/>
        <end position="151"/>
    </location>
</feature>
<dbReference type="GO" id="GO:0005886">
    <property type="term" value="C:plasma membrane"/>
    <property type="evidence" value="ECO:0007669"/>
    <property type="project" value="UniProtKB-SubCell"/>
</dbReference>
<dbReference type="EMBL" id="JH171533">
    <property type="protein sequence ID" value="EHB11799.1"/>
    <property type="molecule type" value="Genomic_DNA"/>
</dbReference>
<evidence type="ECO:0000256" key="9">
    <source>
        <dbReference type="ARBA" id="ARBA00023228"/>
    </source>
</evidence>
<comment type="function">
    <text evidence="10">Regulates cytotoxic granule exocytosis in effector lymphocytes, thus acting as a critical mediator of inflammation in a broad range of infectious and non-infectious diseases. Essential for cytotoxic degranulation of natural killer (NK) cells and CD8(+) T-cells and for the activation of CD4(+) T-cells following infection. Plays a critical role in CD8(+) T-cell and NK cell-mediated cytolysis of target cells and contributes to the cytolytic activity via the perforin/granzyme pathway by enhancing exocytosis of LAMP1-carrying lytic granules. Contributes to NK cell-mediated control of cancer metastasis.</text>
</comment>
<evidence type="ECO:0000256" key="10">
    <source>
        <dbReference type="ARBA" id="ARBA00059714"/>
    </source>
</evidence>
<evidence type="ECO:0000256" key="4">
    <source>
        <dbReference type="ARBA" id="ARBA00022692"/>
    </source>
</evidence>
<dbReference type="CTD" id="4818"/>
<keyword evidence="6 14" id="KW-1133">Transmembrane helix</keyword>
<dbReference type="GeneID" id="101711289"/>
<evidence type="ECO:0000256" key="8">
    <source>
        <dbReference type="ARBA" id="ARBA00023198"/>
    </source>
</evidence>
<dbReference type="PANTHER" id="PTHR10671:SF34">
    <property type="entry name" value="PROTEIN NKG7"/>
    <property type="match status" value="1"/>
</dbReference>
<comment type="similarity">
    <text evidence="2">Belongs to the PMP-22/EMP/MP20 family.</text>
</comment>
<reference evidence="15 16" key="1">
    <citation type="journal article" date="2011" name="Nature">
        <title>Genome sequencing reveals insights into physiology and longevity of the naked mole rat.</title>
        <authorList>
            <person name="Kim E.B."/>
            <person name="Fang X."/>
            <person name="Fushan A.A."/>
            <person name="Huang Z."/>
            <person name="Lobanov A.V."/>
            <person name="Han L."/>
            <person name="Marino S.M."/>
            <person name="Sun X."/>
            <person name="Turanov A.A."/>
            <person name="Yang P."/>
            <person name="Yim S.H."/>
            <person name="Zhao X."/>
            <person name="Kasaikina M.V."/>
            <person name="Stoletzki N."/>
            <person name="Peng C."/>
            <person name="Polak P."/>
            <person name="Xiong Z."/>
            <person name="Kiezun A."/>
            <person name="Zhu Y."/>
            <person name="Chen Y."/>
            <person name="Kryukov G.V."/>
            <person name="Zhang Q."/>
            <person name="Peshkin L."/>
            <person name="Yang L."/>
            <person name="Bronson R.T."/>
            <person name="Buffenstein R."/>
            <person name="Wang B."/>
            <person name="Han C."/>
            <person name="Li Q."/>
            <person name="Chen L."/>
            <person name="Zhao W."/>
            <person name="Sunyaev S.R."/>
            <person name="Park T.J."/>
            <person name="Zhang G."/>
            <person name="Wang J."/>
            <person name="Gladyshev V.N."/>
        </authorList>
    </citation>
    <scope>NUCLEOTIDE SEQUENCE [LARGE SCALE GENOMIC DNA]</scope>
</reference>
<dbReference type="GO" id="GO:0101004">
    <property type="term" value="C:cytolytic granule membrane"/>
    <property type="evidence" value="ECO:0007669"/>
    <property type="project" value="UniProtKB-SubCell"/>
</dbReference>
<evidence type="ECO:0000256" key="12">
    <source>
        <dbReference type="ARBA" id="ARBA00070705"/>
    </source>
</evidence>
<evidence type="ECO:0000256" key="3">
    <source>
        <dbReference type="ARBA" id="ARBA00022475"/>
    </source>
</evidence>
<dbReference type="AlphaFoldDB" id="G5BR88"/>
<keyword evidence="9" id="KW-0458">Lysosome</keyword>
<sequence>MEPCQSLALLAGSLGLASSLVAISTDFWIVAMGVSSAHSGLWPKGGQDDPVKGYIHVTQSFCILAALWGLVAVGFLVLSCIPSLSAPGRGPLVSTVTTFAAALSMLVAMVVYTSERWGQAVHSQVQTFFCWSFYLGWVSAFLFLCAGALSLRAHCGAQRPGYESL</sequence>
<accession>G5BR88</accession>
<protein>
    <recommendedName>
        <fullName evidence="12">Protein NKG7</fullName>
    </recommendedName>
    <alternativeName>
        <fullName evidence="13">Natural killer cell protein 7</fullName>
    </alternativeName>
</protein>
<evidence type="ECO:0000256" key="2">
    <source>
        <dbReference type="ARBA" id="ARBA00006864"/>
    </source>
</evidence>
<comment type="subcellular location">
    <subcellularLocation>
        <location evidence="1">Cell membrane</location>
        <topology evidence="1">Multi-pass membrane protein</topology>
    </subcellularLocation>
    <subcellularLocation>
        <location evidence="11">Cytolytic granule membrane</location>
        <topology evidence="11">Multi-pass membrane protein</topology>
    </subcellularLocation>
</comment>
<evidence type="ECO:0000313" key="17">
    <source>
        <dbReference type="Proteomes" id="UP000694906"/>
    </source>
</evidence>
<dbReference type="Bgee" id="ENSHGLG00000008987">
    <property type="expression patterns" value="Expressed in pituitary gland and 10 other cell types or tissues"/>
</dbReference>
<keyword evidence="3" id="KW-1003">Cell membrane</keyword>
<evidence type="ECO:0000256" key="14">
    <source>
        <dbReference type="SAM" id="Phobius"/>
    </source>
</evidence>
<evidence type="ECO:0000256" key="5">
    <source>
        <dbReference type="ARBA" id="ARBA00022852"/>
    </source>
</evidence>
<feature type="transmembrane region" description="Helical" evidence="14">
    <location>
        <begin position="54"/>
        <end position="78"/>
    </location>
</feature>
<dbReference type="GO" id="GO:0042832">
    <property type="term" value="P:defense response to protozoan"/>
    <property type="evidence" value="ECO:0007669"/>
    <property type="project" value="Ensembl"/>
</dbReference>
<evidence type="ECO:0000256" key="11">
    <source>
        <dbReference type="ARBA" id="ARBA00060442"/>
    </source>
</evidence>
<proteinExistence type="inferred from homology"/>
<keyword evidence="17" id="KW-1185">Reference proteome</keyword>
<dbReference type="Proteomes" id="UP000694906">
    <property type="component" value="Unplaced"/>
</dbReference>
<evidence type="ECO:0000313" key="15">
    <source>
        <dbReference type="EMBL" id="EHB11799.1"/>
    </source>
</evidence>
<keyword evidence="5" id="KW-0204">Cytolysis</keyword>
<evidence type="ECO:0000256" key="13">
    <source>
        <dbReference type="ARBA" id="ARBA00077660"/>
    </source>
</evidence>
<dbReference type="Proteomes" id="UP000006813">
    <property type="component" value="Unassembled WGS sequence"/>
</dbReference>
<keyword evidence="7 14" id="KW-0472">Membrane</keyword>
<name>G5BR88_HETGA</name>
<gene>
    <name evidence="18" type="primary">Nkg7</name>
    <name evidence="15" type="ORF">GW7_13255</name>
</gene>
<dbReference type="Gene3D" id="1.20.140.150">
    <property type="match status" value="1"/>
</dbReference>
<dbReference type="FunFam" id="1.20.140.150:FF:000033">
    <property type="entry name" value="Natural killer cell granule protein 7"/>
    <property type="match status" value="1"/>
</dbReference>
<feature type="transmembrane region" description="Helical" evidence="14">
    <location>
        <begin position="7"/>
        <end position="34"/>
    </location>
</feature>
<dbReference type="InParanoid" id="G5BR88"/>
<dbReference type="OrthoDB" id="9427654at2759"/>
<dbReference type="InterPro" id="IPR050579">
    <property type="entry name" value="PMP-22/EMP/MP20-like"/>
</dbReference>
<keyword evidence="8" id="KW-0395">Inflammatory response</keyword>
<dbReference type="STRING" id="10181.G5BR88"/>
<evidence type="ECO:0000256" key="6">
    <source>
        <dbReference type="ARBA" id="ARBA00022989"/>
    </source>
</evidence>
<dbReference type="RefSeq" id="XP_004866818.1">
    <property type="nucleotide sequence ID" value="XM_004866761.3"/>
</dbReference>
<dbReference type="PANTHER" id="PTHR10671">
    <property type="entry name" value="EPITHELIAL MEMBRANE PROTEIN-RELATED"/>
    <property type="match status" value="1"/>
</dbReference>
<dbReference type="GO" id="GO:0031640">
    <property type="term" value="P:killing of cells of another organism"/>
    <property type="evidence" value="ECO:0007669"/>
    <property type="project" value="UniProtKB-KW"/>
</dbReference>
<evidence type="ECO:0000313" key="16">
    <source>
        <dbReference type="Proteomes" id="UP000006813"/>
    </source>
</evidence>
<feature type="transmembrane region" description="Helical" evidence="14">
    <location>
        <begin position="90"/>
        <end position="111"/>
    </location>
</feature>
<evidence type="ECO:0000313" key="18">
    <source>
        <dbReference type="RefSeq" id="XP_004866818.1"/>
    </source>
</evidence>
<dbReference type="Pfam" id="PF00822">
    <property type="entry name" value="PMP22_Claudin"/>
    <property type="match status" value="1"/>
</dbReference>
<evidence type="ECO:0000256" key="1">
    <source>
        <dbReference type="ARBA" id="ARBA00004651"/>
    </source>
</evidence>
<reference evidence="18" key="2">
    <citation type="submission" date="2025-04" db="UniProtKB">
        <authorList>
            <consortium name="RefSeq"/>
        </authorList>
    </citation>
    <scope>IDENTIFICATION</scope>
</reference>
<organism evidence="15 16">
    <name type="scientific">Heterocephalus glaber</name>
    <name type="common">Naked mole rat</name>
    <dbReference type="NCBI Taxonomy" id="10181"/>
    <lineage>
        <taxon>Eukaryota</taxon>
        <taxon>Metazoa</taxon>
        <taxon>Chordata</taxon>
        <taxon>Craniata</taxon>
        <taxon>Vertebrata</taxon>
        <taxon>Euteleostomi</taxon>
        <taxon>Mammalia</taxon>
        <taxon>Eutheria</taxon>
        <taxon>Euarchontoglires</taxon>
        <taxon>Glires</taxon>
        <taxon>Rodentia</taxon>
        <taxon>Hystricomorpha</taxon>
        <taxon>Bathyergidae</taxon>
        <taxon>Heterocephalus</taxon>
    </lineage>
</organism>
<dbReference type="InterPro" id="IPR004031">
    <property type="entry name" value="PMP22/EMP/MP20/Claudin"/>
</dbReference>
<dbReference type="GO" id="GO:0006954">
    <property type="term" value="P:inflammatory response"/>
    <property type="evidence" value="ECO:0007669"/>
    <property type="project" value="UniProtKB-KW"/>
</dbReference>
<evidence type="ECO:0000256" key="7">
    <source>
        <dbReference type="ARBA" id="ARBA00023136"/>
    </source>
</evidence>
<keyword evidence="4 14" id="KW-0812">Transmembrane</keyword>